<gene>
    <name evidence="2" type="ORF">GOEFS_128_00240</name>
</gene>
<evidence type="ECO:0000256" key="1">
    <source>
        <dbReference type="SAM" id="MobiDB-lite"/>
    </source>
</evidence>
<feature type="region of interest" description="Disordered" evidence="1">
    <location>
        <begin position="48"/>
        <end position="84"/>
    </location>
</feature>
<reference evidence="2 3" key="1">
    <citation type="submission" date="2011-12" db="EMBL/GenBank/DDBJ databases">
        <title>Whole genome shotgun sequence of Gordonia effusa NBRC 100432.</title>
        <authorList>
            <person name="Yoshida I."/>
            <person name="Takarada H."/>
            <person name="Hosoyama A."/>
            <person name="Tsuchikane K."/>
            <person name="Katsumata H."/>
            <person name="Yamazaki S."/>
            <person name="Fujita N."/>
        </authorList>
    </citation>
    <scope>NUCLEOTIDE SEQUENCE [LARGE SCALE GENOMIC DNA]</scope>
    <source>
        <strain evidence="2 3">NBRC 100432</strain>
    </source>
</reference>
<evidence type="ECO:0000313" key="3">
    <source>
        <dbReference type="Proteomes" id="UP000035034"/>
    </source>
</evidence>
<proteinExistence type="predicted"/>
<protein>
    <submittedName>
        <fullName evidence="2">Uncharacterized protein</fullName>
    </submittedName>
</protein>
<dbReference type="AlphaFoldDB" id="H0R6Q5"/>
<evidence type="ECO:0000313" key="2">
    <source>
        <dbReference type="EMBL" id="GAB20756.1"/>
    </source>
</evidence>
<comment type="caution">
    <text evidence="2">The sequence shown here is derived from an EMBL/GenBank/DDBJ whole genome shotgun (WGS) entry which is preliminary data.</text>
</comment>
<feature type="compositionally biased region" description="Basic and acidic residues" evidence="1">
    <location>
        <begin position="63"/>
        <end position="80"/>
    </location>
</feature>
<accession>H0R6Q5</accession>
<dbReference type="Proteomes" id="UP000035034">
    <property type="component" value="Unassembled WGS sequence"/>
</dbReference>
<dbReference type="EMBL" id="BAEH01000128">
    <property type="protein sequence ID" value="GAB20756.1"/>
    <property type="molecule type" value="Genomic_DNA"/>
</dbReference>
<name>H0R6Q5_9ACTN</name>
<sequence length="93" mass="10040">MNTMVDSVSDNWTIFRRAVAGKYTSNQVSVAVSGRVGERVRVAGLGATSADHDSCRHGNHKYSGTDEKWPGHDPQDRDVGVDETDLSIGVIVP</sequence>
<organism evidence="2 3">
    <name type="scientific">Gordonia effusa NBRC 100432</name>
    <dbReference type="NCBI Taxonomy" id="1077974"/>
    <lineage>
        <taxon>Bacteria</taxon>
        <taxon>Bacillati</taxon>
        <taxon>Actinomycetota</taxon>
        <taxon>Actinomycetes</taxon>
        <taxon>Mycobacteriales</taxon>
        <taxon>Gordoniaceae</taxon>
        <taxon>Gordonia</taxon>
    </lineage>
</organism>
<keyword evidence="3" id="KW-1185">Reference proteome</keyword>